<dbReference type="GO" id="GO:0006094">
    <property type="term" value="P:gluconeogenesis"/>
    <property type="evidence" value="ECO:0007669"/>
    <property type="project" value="TreeGrafter"/>
</dbReference>
<dbReference type="Pfam" id="PF00121">
    <property type="entry name" value="TIM"/>
    <property type="match status" value="1"/>
</dbReference>
<dbReference type="SUPFAM" id="SSF51351">
    <property type="entry name" value="Triosephosphate isomerase (TIM)"/>
    <property type="match status" value="1"/>
</dbReference>
<dbReference type="PANTHER" id="PTHR21139">
    <property type="entry name" value="TRIOSEPHOSPHATE ISOMERASE"/>
    <property type="match status" value="1"/>
</dbReference>
<dbReference type="GO" id="GO:0019563">
    <property type="term" value="P:glycerol catabolic process"/>
    <property type="evidence" value="ECO:0007669"/>
    <property type="project" value="TreeGrafter"/>
</dbReference>
<dbReference type="InterPro" id="IPR020861">
    <property type="entry name" value="Triosephosphate_isomerase_AS"/>
</dbReference>
<dbReference type="EMBL" id="UINC01174262">
    <property type="protein sequence ID" value="SVD80299.1"/>
    <property type="molecule type" value="Genomic_DNA"/>
</dbReference>
<evidence type="ECO:0008006" key="3">
    <source>
        <dbReference type="Google" id="ProtNLM"/>
    </source>
</evidence>
<keyword evidence="1" id="KW-0413">Isomerase</keyword>
<dbReference type="GO" id="GO:0046166">
    <property type="term" value="P:glyceraldehyde-3-phosphate biosynthetic process"/>
    <property type="evidence" value="ECO:0007669"/>
    <property type="project" value="TreeGrafter"/>
</dbReference>
<dbReference type="AlphaFoldDB" id="A0A382YBD9"/>
<sequence>MKRTNYIIANWKMNGTEKSISVIKSIQKYVLRKRISVSKIVICPPFTILGSFIKKTHKTISFGAQDTHYEDLGAFTGSISSLMLKSLGVKYVIVGHSERRQYQNESVSELSKKINSTLSKNLKVIFCIGEKFNEINKRSSILKKQLSSLPKKFSNKNIIIAYEPVWAIGTGKTPTLKQINNIHKTIRKMIHRKIGKEALKISIIYGGSVNSNNSKDILALSDVDGALVG</sequence>
<dbReference type="InterPro" id="IPR035990">
    <property type="entry name" value="TIM_sf"/>
</dbReference>
<dbReference type="InterPro" id="IPR013785">
    <property type="entry name" value="Aldolase_TIM"/>
</dbReference>
<dbReference type="CDD" id="cd00311">
    <property type="entry name" value="TIM"/>
    <property type="match status" value="1"/>
</dbReference>
<reference evidence="2" key="1">
    <citation type="submission" date="2018-05" db="EMBL/GenBank/DDBJ databases">
        <authorList>
            <person name="Lanie J.A."/>
            <person name="Ng W.-L."/>
            <person name="Kazmierczak K.M."/>
            <person name="Andrzejewski T.M."/>
            <person name="Davidsen T.M."/>
            <person name="Wayne K.J."/>
            <person name="Tettelin H."/>
            <person name="Glass J.I."/>
            <person name="Rusch D."/>
            <person name="Podicherti R."/>
            <person name="Tsui H.-C.T."/>
            <person name="Winkler M.E."/>
        </authorList>
    </citation>
    <scope>NUCLEOTIDE SEQUENCE</scope>
</reference>
<protein>
    <recommendedName>
        <fullName evidence="3">Triosephosphate isomerase</fullName>
    </recommendedName>
</protein>
<name>A0A382YBD9_9ZZZZ</name>
<accession>A0A382YBD9</accession>
<gene>
    <name evidence="2" type="ORF">METZ01_LOCUS433153</name>
</gene>
<organism evidence="2">
    <name type="scientific">marine metagenome</name>
    <dbReference type="NCBI Taxonomy" id="408172"/>
    <lineage>
        <taxon>unclassified sequences</taxon>
        <taxon>metagenomes</taxon>
        <taxon>ecological metagenomes</taxon>
    </lineage>
</organism>
<dbReference type="PROSITE" id="PS00171">
    <property type="entry name" value="TIM_1"/>
    <property type="match status" value="1"/>
</dbReference>
<dbReference type="PANTHER" id="PTHR21139:SF42">
    <property type="entry name" value="TRIOSEPHOSPHATE ISOMERASE"/>
    <property type="match status" value="1"/>
</dbReference>
<dbReference type="InterPro" id="IPR000652">
    <property type="entry name" value="Triosephosphate_isomerase"/>
</dbReference>
<dbReference type="PROSITE" id="PS51440">
    <property type="entry name" value="TIM_2"/>
    <property type="match status" value="1"/>
</dbReference>
<dbReference type="GO" id="GO:0005829">
    <property type="term" value="C:cytosol"/>
    <property type="evidence" value="ECO:0007669"/>
    <property type="project" value="TreeGrafter"/>
</dbReference>
<evidence type="ECO:0000313" key="2">
    <source>
        <dbReference type="EMBL" id="SVD80299.1"/>
    </source>
</evidence>
<dbReference type="GO" id="GO:0004807">
    <property type="term" value="F:triose-phosphate isomerase activity"/>
    <property type="evidence" value="ECO:0007669"/>
    <property type="project" value="InterPro"/>
</dbReference>
<proteinExistence type="predicted"/>
<evidence type="ECO:0000256" key="1">
    <source>
        <dbReference type="ARBA" id="ARBA00023235"/>
    </source>
</evidence>
<dbReference type="Gene3D" id="3.20.20.70">
    <property type="entry name" value="Aldolase class I"/>
    <property type="match status" value="1"/>
</dbReference>
<dbReference type="GO" id="GO:0006096">
    <property type="term" value="P:glycolytic process"/>
    <property type="evidence" value="ECO:0007669"/>
    <property type="project" value="TreeGrafter"/>
</dbReference>
<dbReference type="NCBIfam" id="TIGR00419">
    <property type="entry name" value="tim"/>
    <property type="match status" value="1"/>
</dbReference>
<feature type="non-terminal residue" evidence="2">
    <location>
        <position position="229"/>
    </location>
</feature>